<sequence>MRMLWKTGRSAVAVVVIVVIVAVAVIYLWPHRSRELQTADSASMSYGQAMGAVHAQRVSDEARGVTGECRSRVLTHDGKTEGAVVFFHGIRVCPSQFDDLALHFFEAGYNVYLPVAPAHGTADPRAHGEVEAGALVDYVNESITIATGLGDEVGVVGLSGGGLLGTWAAHHREEVERLLVLSGFYEPASSEVPKWQLPLLKTLYGKHLLADSFSNGADSADPGFSYRGLAQYLIIGDNLRADPGSPALRSVATVIAEDDTRIDQGLAVSVPGTLAEANGLELFEAAIPGKWKVGHEIVNTSTPGVAEHRQELFQLYLDLYAGRPAAGPSATRGPADAVSAGGRVLQRPLEAKAWWSNAKTPLKISGVLLRRWVS</sequence>
<dbReference type="InterPro" id="IPR000073">
    <property type="entry name" value="AB_hydrolase_1"/>
</dbReference>
<dbReference type="GO" id="GO:0016787">
    <property type="term" value="F:hydrolase activity"/>
    <property type="evidence" value="ECO:0007669"/>
    <property type="project" value="UniProtKB-KW"/>
</dbReference>
<evidence type="ECO:0000313" key="3">
    <source>
        <dbReference type="EMBL" id="QGU03571.1"/>
    </source>
</evidence>
<reference evidence="3 4" key="1">
    <citation type="journal article" date="2021" name="Int. J. Syst. Evol. Microbiol.">
        <title>Classification of three corynebacterial strains isolated from a small paddock in North Rhine-Westphalia: proposal of &lt;i&gt;Corynebacterium kalinowskii&lt;/i&gt; sp. nov., &lt;i&gt;Corynebacterium comes&lt;/i&gt; sp. nov. and &lt;i&gt;Corynebacterium occultum&lt;/i&gt; sp. nov.</title>
        <authorList>
            <person name="Schaffert L."/>
            <person name="Ruwe M."/>
            <person name="Milse J."/>
            <person name="Hanuschka K."/>
            <person name="Ortseifen V."/>
            <person name="Droste J."/>
            <person name="Brandt D."/>
            <person name="Schl L."/>
            <person name="Kutter Y."/>
            <person name="Vinke S."/>
            <person name="Vieh P."/>
            <person name="Jacob L."/>
            <person name="L N.C."/>
            <person name="Schulte-Berndt E."/>
            <person name="Hain C."/>
            <person name="Linder M."/>
            <person name="Schmidt P."/>
            <person name="Wollenschl L."/>
            <person name="Luttermann T."/>
            <person name="Thieme E."/>
            <person name="Hassa J."/>
            <person name="Haak M."/>
            <person name="Wittchen M."/>
            <person name="Mentz A."/>
            <person name="Persicke M."/>
            <person name="Busche T."/>
            <person name="R C."/>
        </authorList>
    </citation>
    <scope>NUCLEOTIDE SEQUENCE [LARGE SCALE GENOMIC DNA]</scope>
    <source>
        <strain evidence="3 4">2019</strain>
    </source>
</reference>
<keyword evidence="1" id="KW-0812">Transmembrane</keyword>
<dbReference type="EMBL" id="CP046453">
    <property type="protein sequence ID" value="QGU03571.1"/>
    <property type="molecule type" value="Genomic_DNA"/>
</dbReference>
<dbReference type="KEGG" id="ccoe:CETAM_01425"/>
<evidence type="ECO:0000313" key="4">
    <source>
        <dbReference type="Proteomes" id="UP000425178"/>
    </source>
</evidence>
<dbReference type="Pfam" id="PF12697">
    <property type="entry name" value="Abhydrolase_6"/>
    <property type="match status" value="1"/>
</dbReference>
<feature type="domain" description="AB hydrolase-1" evidence="2">
    <location>
        <begin position="84"/>
        <end position="237"/>
    </location>
</feature>
<evidence type="ECO:0000259" key="2">
    <source>
        <dbReference type="Pfam" id="PF12697"/>
    </source>
</evidence>
<dbReference type="InterPro" id="IPR029058">
    <property type="entry name" value="AB_hydrolase_fold"/>
</dbReference>
<keyword evidence="1" id="KW-1133">Transmembrane helix</keyword>
<gene>
    <name evidence="3" type="ORF">CETAM_01425</name>
</gene>
<accession>A0A6B8VU64</accession>
<dbReference type="SUPFAM" id="SSF53474">
    <property type="entry name" value="alpha/beta-Hydrolases"/>
    <property type="match status" value="1"/>
</dbReference>
<dbReference type="Gene3D" id="3.40.50.1820">
    <property type="entry name" value="alpha/beta hydrolase"/>
    <property type="match status" value="1"/>
</dbReference>
<proteinExistence type="predicted"/>
<keyword evidence="1" id="KW-0472">Membrane</keyword>
<feature type="transmembrane region" description="Helical" evidence="1">
    <location>
        <begin position="12"/>
        <end position="29"/>
    </location>
</feature>
<dbReference type="Proteomes" id="UP000425178">
    <property type="component" value="Chromosome"/>
</dbReference>
<evidence type="ECO:0000256" key="1">
    <source>
        <dbReference type="SAM" id="Phobius"/>
    </source>
</evidence>
<dbReference type="AlphaFoldDB" id="A0A6B8VU64"/>
<name>A0A6B8VU64_9CORY</name>
<keyword evidence="3" id="KW-0378">Hydrolase</keyword>
<organism evidence="3 4">
    <name type="scientific">Corynebacterium comes</name>
    <dbReference type="NCBI Taxonomy" id="2675218"/>
    <lineage>
        <taxon>Bacteria</taxon>
        <taxon>Bacillati</taxon>
        <taxon>Actinomycetota</taxon>
        <taxon>Actinomycetes</taxon>
        <taxon>Mycobacteriales</taxon>
        <taxon>Corynebacteriaceae</taxon>
        <taxon>Corynebacterium</taxon>
    </lineage>
</organism>
<protein>
    <submittedName>
        <fullName evidence="3">Alpha/beta hydrolase family protein</fullName>
    </submittedName>
</protein>
<keyword evidence="4" id="KW-1185">Reference proteome</keyword>